<dbReference type="Gene3D" id="1.10.10.10">
    <property type="entry name" value="Winged helix-like DNA-binding domain superfamily/Winged helix DNA-binding domain"/>
    <property type="match status" value="1"/>
</dbReference>
<dbReference type="PIRSF" id="PIRSF005763">
    <property type="entry name" value="Txn_reg_ModE"/>
    <property type="match status" value="1"/>
</dbReference>
<dbReference type="InterPro" id="IPR008995">
    <property type="entry name" value="Mo/tungstate-bd_C_term_dom"/>
</dbReference>
<dbReference type="PANTHER" id="PTHR30432">
    <property type="entry name" value="TRANSCRIPTIONAL REGULATOR MODE"/>
    <property type="match status" value="1"/>
</dbReference>
<reference evidence="7 8" key="1">
    <citation type="submission" date="2024-03" db="EMBL/GenBank/DDBJ databases">
        <title>High-quality draft genome sequence of Oceanobacter sp. wDCs-4.</title>
        <authorList>
            <person name="Dong C."/>
        </authorList>
    </citation>
    <scope>NUCLEOTIDE SEQUENCE [LARGE SCALE GENOMIC DNA]</scope>
    <source>
        <strain evidence="8">wDCs-4</strain>
    </source>
</reference>
<dbReference type="InterPro" id="IPR036388">
    <property type="entry name" value="WH-like_DNA-bd_sf"/>
</dbReference>
<comment type="similarity">
    <text evidence="1 5">Belongs to the ModE family.</text>
</comment>
<dbReference type="Proteomes" id="UP001620597">
    <property type="component" value="Unassembled WGS sequence"/>
</dbReference>
<dbReference type="EMBL" id="JBBKTX010000014">
    <property type="protein sequence ID" value="MFK4753161.1"/>
    <property type="molecule type" value="Genomic_DNA"/>
</dbReference>
<keyword evidence="2 5" id="KW-0813">Transport</keyword>
<organism evidence="7 8">
    <name type="scientific">Oceanobacter antarcticus</name>
    <dbReference type="NCBI Taxonomy" id="3133425"/>
    <lineage>
        <taxon>Bacteria</taxon>
        <taxon>Pseudomonadati</taxon>
        <taxon>Pseudomonadota</taxon>
        <taxon>Gammaproteobacteria</taxon>
        <taxon>Oceanospirillales</taxon>
        <taxon>Oceanospirillaceae</taxon>
        <taxon>Oceanobacter</taxon>
    </lineage>
</organism>
<dbReference type="InterPro" id="IPR000847">
    <property type="entry name" value="LysR_HTH_N"/>
</dbReference>
<dbReference type="Pfam" id="PF00126">
    <property type="entry name" value="HTH_1"/>
    <property type="match status" value="1"/>
</dbReference>
<evidence type="ECO:0000256" key="2">
    <source>
        <dbReference type="ARBA" id="ARBA00022448"/>
    </source>
</evidence>
<gene>
    <name evidence="7" type="ORF">WG929_12130</name>
</gene>
<feature type="domain" description="Mop" evidence="6">
    <location>
        <begin position="207"/>
        <end position="273"/>
    </location>
</feature>
<dbReference type="InterPro" id="IPR051815">
    <property type="entry name" value="Molybdate_resp_trans_reg"/>
</dbReference>
<dbReference type="Gene3D" id="2.40.50.100">
    <property type="match status" value="2"/>
</dbReference>
<keyword evidence="4" id="KW-0677">Repeat</keyword>
<dbReference type="InterPro" id="IPR005116">
    <property type="entry name" value="Transp-assoc_OB_typ1"/>
</dbReference>
<evidence type="ECO:0000313" key="7">
    <source>
        <dbReference type="EMBL" id="MFK4753161.1"/>
    </source>
</evidence>
<dbReference type="InterPro" id="IPR036390">
    <property type="entry name" value="WH_DNA-bd_sf"/>
</dbReference>
<dbReference type="RefSeq" id="WP_369855066.1">
    <property type="nucleotide sequence ID" value="NZ_JBBKTX010000014.1"/>
</dbReference>
<evidence type="ECO:0000256" key="3">
    <source>
        <dbReference type="ARBA" id="ARBA00022505"/>
    </source>
</evidence>
<dbReference type="SUPFAM" id="SSF50331">
    <property type="entry name" value="MOP-like"/>
    <property type="match status" value="2"/>
</dbReference>
<evidence type="ECO:0000313" key="8">
    <source>
        <dbReference type="Proteomes" id="UP001620597"/>
    </source>
</evidence>
<dbReference type="InterPro" id="IPR016462">
    <property type="entry name" value="ModE"/>
</dbReference>
<dbReference type="PANTHER" id="PTHR30432:SF1">
    <property type="entry name" value="DNA-BINDING TRANSCRIPTIONAL DUAL REGULATOR MODE"/>
    <property type="match status" value="1"/>
</dbReference>
<proteinExistence type="inferred from homology"/>
<keyword evidence="8" id="KW-1185">Reference proteome</keyword>
<feature type="domain" description="Mop" evidence="6">
    <location>
        <begin position="136"/>
        <end position="202"/>
    </location>
</feature>
<evidence type="ECO:0000256" key="5">
    <source>
        <dbReference type="PIRNR" id="PIRNR005763"/>
    </source>
</evidence>
<dbReference type="Pfam" id="PF03459">
    <property type="entry name" value="TOBE"/>
    <property type="match status" value="2"/>
</dbReference>
<sequence length="275" mass="29373">MKPSDNTTNTTALQGSIWLQGQQRPFAREQVDLLQAIADTGSISAAGKQVGISYKTAWDRIDTMNNMADQPLVARAAGGARGGGTVLTGYGERMLAGFLILQEAHDVFLQRIRQRVQSLGDVADDISDLLRAGQLKTSARNQFRGVVEQVIPGAVNADIRLRITSDHLVTAQITEESLNSLAIEPGHTLIALIKAPAVMLSSDLDIKLSSSNKLVGTVSRITRGAVNADVVLALADGKTISAIISNRSLDEMELQEQQQACALFEASSVVLVVDV</sequence>
<accession>A0ABW8NJL4</accession>
<dbReference type="PROSITE" id="PS51866">
    <property type="entry name" value="MOP"/>
    <property type="match status" value="2"/>
</dbReference>
<protein>
    <submittedName>
        <fullName evidence="7">TOBE domain-containing protein</fullName>
    </submittedName>
</protein>
<evidence type="ECO:0000256" key="4">
    <source>
        <dbReference type="ARBA" id="ARBA00022737"/>
    </source>
</evidence>
<keyword evidence="3 5" id="KW-0500">Molybdenum</keyword>
<dbReference type="InterPro" id="IPR004606">
    <property type="entry name" value="Mop_domain"/>
</dbReference>
<comment type="caution">
    <text evidence="7">The sequence shown here is derived from an EMBL/GenBank/DDBJ whole genome shotgun (WGS) entry which is preliminary data.</text>
</comment>
<name>A0ABW8NJL4_9GAMM</name>
<evidence type="ECO:0000256" key="1">
    <source>
        <dbReference type="ARBA" id="ARBA00008110"/>
    </source>
</evidence>
<evidence type="ECO:0000259" key="6">
    <source>
        <dbReference type="PROSITE" id="PS51866"/>
    </source>
</evidence>
<dbReference type="NCBIfam" id="TIGR00638">
    <property type="entry name" value="Mop"/>
    <property type="match status" value="1"/>
</dbReference>
<dbReference type="SUPFAM" id="SSF46785">
    <property type="entry name" value="Winged helix' DNA-binding domain"/>
    <property type="match status" value="1"/>
</dbReference>